<dbReference type="InterPro" id="IPR001543">
    <property type="entry name" value="FliN-like_C"/>
</dbReference>
<keyword evidence="9" id="KW-0966">Cell projection</keyword>
<dbReference type="PANTHER" id="PTHR43484">
    <property type="match status" value="1"/>
</dbReference>
<organism evidence="9 10">
    <name type="scientific">Aurantiacibacter zhengii</name>
    <dbReference type="NCBI Taxonomy" id="2307003"/>
    <lineage>
        <taxon>Bacteria</taxon>
        <taxon>Pseudomonadati</taxon>
        <taxon>Pseudomonadota</taxon>
        <taxon>Alphaproteobacteria</taxon>
        <taxon>Sphingomonadales</taxon>
        <taxon>Erythrobacteraceae</taxon>
        <taxon>Aurantiacibacter</taxon>
    </lineage>
</organism>
<evidence type="ECO:0000256" key="4">
    <source>
        <dbReference type="ARBA" id="ARBA00022500"/>
    </source>
</evidence>
<protein>
    <recommendedName>
        <fullName evidence="2 7">Flagellar motor switch protein FliN</fullName>
    </recommendedName>
</protein>
<dbReference type="NCBIfam" id="TIGR02480">
    <property type="entry name" value="fliN"/>
    <property type="match status" value="1"/>
</dbReference>
<evidence type="ECO:0000256" key="2">
    <source>
        <dbReference type="ARBA" id="ARBA00021897"/>
    </source>
</evidence>
<keyword evidence="3 7" id="KW-1003">Cell membrane</keyword>
<dbReference type="EMBL" id="QXFL01000004">
    <property type="protein sequence ID" value="RIV85794.1"/>
    <property type="molecule type" value="Genomic_DNA"/>
</dbReference>
<sequence>MTDNFRGLDLIRDVTVALTVELGRSSMALKDVLELVEGSVVPLDRQVDELLDIYVNGKPIAKGEVVSEGGRFALRIVEMIGERRSGEDRRIETRDGTEVA</sequence>
<dbReference type="GO" id="GO:0006935">
    <property type="term" value="P:chemotaxis"/>
    <property type="evidence" value="ECO:0007669"/>
    <property type="project" value="UniProtKB-KW"/>
</dbReference>
<evidence type="ECO:0000256" key="3">
    <source>
        <dbReference type="ARBA" id="ARBA00022475"/>
    </source>
</evidence>
<evidence type="ECO:0000256" key="6">
    <source>
        <dbReference type="ARBA" id="ARBA00023136"/>
    </source>
</evidence>
<keyword evidence="6 7" id="KW-0472">Membrane</keyword>
<gene>
    <name evidence="9" type="primary">fliN</name>
    <name evidence="9" type="ORF">D2V07_10740</name>
</gene>
<comment type="subcellular location">
    <subcellularLocation>
        <location evidence="7">Cell membrane</location>
        <topology evidence="7">Peripheral membrane protein</topology>
        <orientation evidence="7">Cytoplasmic side</orientation>
    </subcellularLocation>
    <subcellularLocation>
        <location evidence="7">Bacterial flagellum basal body</location>
    </subcellularLocation>
</comment>
<reference evidence="9 10" key="1">
    <citation type="submission" date="2018-08" db="EMBL/GenBank/DDBJ databases">
        <title>Erythrobacter zhengii sp.nov., a bacterium isolated from deep-sea sediment.</title>
        <authorList>
            <person name="Fang C."/>
            <person name="Wu Y.-H."/>
            <person name="Sun C."/>
            <person name="Wang H."/>
            <person name="Cheng H."/>
            <person name="Meng F.-X."/>
            <person name="Wang C.-S."/>
            <person name="Xu X.-W."/>
        </authorList>
    </citation>
    <scope>NUCLEOTIDE SEQUENCE [LARGE SCALE GENOMIC DNA]</scope>
    <source>
        <strain evidence="9 10">V18</strain>
    </source>
</reference>
<comment type="function">
    <text evidence="7">FliN is one of three proteins (FliG, FliN, FliM) that form the rotor-mounted switch complex (C ring), located at the base of the basal body. This complex interacts with the CheY and CheZ chemotaxis proteins, in addition to contacting components of the motor that determine the direction of flagellar rotation.</text>
</comment>
<dbReference type="SUPFAM" id="SSF101801">
    <property type="entry name" value="Surface presentation of antigens (SPOA)"/>
    <property type="match status" value="1"/>
</dbReference>
<keyword evidence="9" id="KW-0282">Flagellum</keyword>
<dbReference type="AlphaFoldDB" id="A0A418NRM2"/>
<dbReference type="Proteomes" id="UP000286576">
    <property type="component" value="Unassembled WGS sequence"/>
</dbReference>
<dbReference type="OrthoDB" id="9790303at2"/>
<evidence type="ECO:0000259" key="8">
    <source>
        <dbReference type="Pfam" id="PF01052"/>
    </source>
</evidence>
<comment type="similarity">
    <text evidence="1 7">Belongs to the FliN/MopA/SpaO family.</text>
</comment>
<keyword evidence="4 7" id="KW-0145">Chemotaxis</keyword>
<dbReference type="Pfam" id="PF01052">
    <property type="entry name" value="FliMN_C"/>
    <property type="match status" value="1"/>
</dbReference>
<keyword evidence="5 7" id="KW-0283">Flagellar rotation</keyword>
<evidence type="ECO:0000256" key="1">
    <source>
        <dbReference type="ARBA" id="ARBA00009226"/>
    </source>
</evidence>
<dbReference type="Gene3D" id="2.30.330.10">
    <property type="entry name" value="SpoA-like"/>
    <property type="match status" value="1"/>
</dbReference>
<evidence type="ECO:0000256" key="5">
    <source>
        <dbReference type="ARBA" id="ARBA00022779"/>
    </source>
</evidence>
<dbReference type="GO" id="GO:0009425">
    <property type="term" value="C:bacterial-type flagellum basal body"/>
    <property type="evidence" value="ECO:0007669"/>
    <property type="project" value="UniProtKB-SubCell"/>
</dbReference>
<evidence type="ECO:0000256" key="7">
    <source>
        <dbReference type="RuleBase" id="RU362074"/>
    </source>
</evidence>
<dbReference type="PRINTS" id="PR00956">
    <property type="entry name" value="FLGMOTORFLIN"/>
</dbReference>
<evidence type="ECO:0000313" key="9">
    <source>
        <dbReference type="EMBL" id="RIV85794.1"/>
    </source>
</evidence>
<dbReference type="InterPro" id="IPR001172">
    <property type="entry name" value="FliN_T3SS_HrcQb"/>
</dbReference>
<dbReference type="GO" id="GO:0003774">
    <property type="term" value="F:cytoskeletal motor activity"/>
    <property type="evidence" value="ECO:0007669"/>
    <property type="project" value="UniProtKB-UniRule"/>
</dbReference>
<dbReference type="PANTHER" id="PTHR43484:SF1">
    <property type="entry name" value="FLAGELLAR MOTOR SWITCH PROTEIN FLIN"/>
    <property type="match status" value="1"/>
</dbReference>
<dbReference type="GO" id="GO:0071973">
    <property type="term" value="P:bacterial-type flagellum-dependent cell motility"/>
    <property type="evidence" value="ECO:0007669"/>
    <property type="project" value="UniProtKB-UniRule"/>
</dbReference>
<dbReference type="InterPro" id="IPR051469">
    <property type="entry name" value="FliN/MopA/SpaO"/>
</dbReference>
<feature type="domain" description="Flagellar motor switch protein FliN-like C-terminal" evidence="8">
    <location>
        <begin position="10"/>
        <end position="80"/>
    </location>
</feature>
<evidence type="ECO:0000313" key="10">
    <source>
        <dbReference type="Proteomes" id="UP000286576"/>
    </source>
</evidence>
<keyword evidence="10" id="KW-1185">Reference proteome</keyword>
<dbReference type="RefSeq" id="WP_119586985.1">
    <property type="nucleotide sequence ID" value="NZ_CAWODQ010000024.1"/>
</dbReference>
<keyword evidence="7" id="KW-0975">Bacterial flagellum</keyword>
<dbReference type="InterPro" id="IPR036429">
    <property type="entry name" value="SpoA-like_sf"/>
</dbReference>
<comment type="caution">
    <text evidence="9">The sequence shown here is derived from an EMBL/GenBank/DDBJ whole genome shotgun (WGS) entry which is preliminary data.</text>
</comment>
<keyword evidence="9" id="KW-0969">Cilium</keyword>
<name>A0A418NRM2_9SPHN</name>
<dbReference type="InterPro" id="IPR012826">
    <property type="entry name" value="FliN"/>
</dbReference>
<proteinExistence type="inferred from homology"/>
<dbReference type="GO" id="GO:0005886">
    <property type="term" value="C:plasma membrane"/>
    <property type="evidence" value="ECO:0007669"/>
    <property type="project" value="UniProtKB-SubCell"/>
</dbReference>
<accession>A0A418NRM2</accession>